<organism evidence="2 3">
    <name type="scientific">Wujia chipingensis</name>
    <dbReference type="NCBI Taxonomy" id="2763670"/>
    <lineage>
        <taxon>Bacteria</taxon>
        <taxon>Bacillati</taxon>
        <taxon>Bacillota</taxon>
        <taxon>Clostridia</taxon>
        <taxon>Lachnospirales</taxon>
        <taxon>Lachnospiraceae</taxon>
        <taxon>Wujia</taxon>
    </lineage>
</organism>
<dbReference type="InterPro" id="IPR010982">
    <property type="entry name" value="Lambda_DNA-bd_dom_sf"/>
</dbReference>
<dbReference type="Gene3D" id="1.10.260.40">
    <property type="entry name" value="lambda repressor-like DNA-binding domains"/>
    <property type="match status" value="1"/>
</dbReference>
<proteinExistence type="predicted"/>
<accession>A0A7G9FN66</accession>
<keyword evidence="3" id="KW-1185">Reference proteome</keyword>
<dbReference type="PROSITE" id="PS50943">
    <property type="entry name" value="HTH_CROC1"/>
    <property type="match status" value="1"/>
</dbReference>
<reference evidence="2 3" key="1">
    <citation type="submission" date="2020-08" db="EMBL/GenBank/DDBJ databases">
        <authorList>
            <person name="Liu C."/>
            <person name="Sun Q."/>
        </authorList>
    </citation>
    <scope>NUCLEOTIDE SEQUENCE [LARGE SCALE GENOMIC DNA]</scope>
    <source>
        <strain evidence="2 3">NSJ-4</strain>
    </source>
</reference>
<dbReference type="RefSeq" id="WP_118374500.1">
    <property type="nucleotide sequence ID" value="NZ_CP060632.1"/>
</dbReference>
<name>A0A7G9FN66_9FIRM</name>
<dbReference type="Proteomes" id="UP000515819">
    <property type="component" value="Chromosome"/>
</dbReference>
<dbReference type="SUPFAM" id="SSF47413">
    <property type="entry name" value="lambda repressor-like DNA-binding domains"/>
    <property type="match status" value="1"/>
</dbReference>
<dbReference type="InterPro" id="IPR001387">
    <property type="entry name" value="Cro/C1-type_HTH"/>
</dbReference>
<sequence length="96" mass="11343">MAFAEINIQEIIQEKKNNSEEFYNTWKKSEDEYRLIAEMIELRKQKGISQTQLARTIGNRQQVISRIEKKENSPSLKMFCCILDSLGYELKIVKKN</sequence>
<dbReference type="AlphaFoldDB" id="A0A7G9FN66"/>
<dbReference type="KEGG" id="wcp:H9Q76_01405"/>
<evidence type="ECO:0000313" key="2">
    <source>
        <dbReference type="EMBL" id="QNL99997.1"/>
    </source>
</evidence>
<evidence type="ECO:0000313" key="3">
    <source>
        <dbReference type="Proteomes" id="UP000515819"/>
    </source>
</evidence>
<dbReference type="EMBL" id="CP060632">
    <property type="protein sequence ID" value="QNL99997.1"/>
    <property type="molecule type" value="Genomic_DNA"/>
</dbReference>
<dbReference type="Pfam" id="PF01381">
    <property type="entry name" value="HTH_3"/>
    <property type="match status" value="1"/>
</dbReference>
<dbReference type="CDD" id="cd00093">
    <property type="entry name" value="HTH_XRE"/>
    <property type="match status" value="1"/>
</dbReference>
<dbReference type="SMART" id="SM00530">
    <property type="entry name" value="HTH_XRE"/>
    <property type="match status" value="1"/>
</dbReference>
<gene>
    <name evidence="2" type="ORF">H9Q76_01405</name>
</gene>
<protein>
    <submittedName>
        <fullName evidence="2">Helix-turn-helix transcriptional regulator</fullName>
    </submittedName>
</protein>
<evidence type="ECO:0000259" key="1">
    <source>
        <dbReference type="PROSITE" id="PS50943"/>
    </source>
</evidence>
<dbReference type="GO" id="GO:0003677">
    <property type="term" value="F:DNA binding"/>
    <property type="evidence" value="ECO:0007669"/>
    <property type="project" value="InterPro"/>
</dbReference>
<feature type="domain" description="HTH cro/C1-type" evidence="1">
    <location>
        <begin position="39"/>
        <end position="93"/>
    </location>
</feature>